<dbReference type="SUPFAM" id="SSF52540">
    <property type="entry name" value="P-loop containing nucleoside triphosphate hydrolases"/>
    <property type="match status" value="1"/>
</dbReference>
<dbReference type="STRING" id="321763.SAMN04488692_101131"/>
<name>A0A1G9H8F7_9FIRM</name>
<dbReference type="Pfam" id="PF01926">
    <property type="entry name" value="MMR_HSR1"/>
    <property type="match status" value="1"/>
</dbReference>
<dbReference type="InterPro" id="IPR004095">
    <property type="entry name" value="TGS"/>
</dbReference>
<dbReference type="GO" id="GO:0005525">
    <property type="term" value="F:GTP binding"/>
    <property type="evidence" value="ECO:0007669"/>
    <property type="project" value="InterPro"/>
</dbReference>
<dbReference type="InterPro" id="IPR045001">
    <property type="entry name" value="DRG"/>
</dbReference>
<evidence type="ECO:0000256" key="1">
    <source>
        <dbReference type="SAM" id="MobiDB-lite"/>
    </source>
</evidence>
<dbReference type="InterPro" id="IPR012675">
    <property type="entry name" value="Beta-grasp_dom_sf"/>
</dbReference>
<dbReference type="AlphaFoldDB" id="A0A1G9H8F7"/>
<dbReference type="RefSeq" id="WP_089757655.1">
    <property type="nucleotide sequence ID" value="NZ_FNGO01000001.1"/>
</dbReference>
<dbReference type="PANTHER" id="PTHR43127">
    <property type="entry name" value="DEVELOPMENTALLY-REGULATED GTP-BINDING PROTEIN 2"/>
    <property type="match status" value="1"/>
</dbReference>
<accession>A0A1G9H8F7</accession>
<dbReference type="InterPro" id="IPR012676">
    <property type="entry name" value="TGS-like"/>
</dbReference>
<dbReference type="SUPFAM" id="SSF81271">
    <property type="entry name" value="TGS-like"/>
    <property type="match status" value="1"/>
</dbReference>
<sequence>MPANLPPEYYEAEKVYQEASSPDEKLAALREMLAVMPKHKGTDKLQAELRSKISNIKEQKEKSDEKAQYNPYKIKKEGAGQIIVLGYPNTGKSSLLASLSNAPVEVANYPFATNKPQAGMVKYEDVQIQVIDTPPLVPEDVPGPMIGAIQRAAFPVIMIDAASENCLDQISGTLDFLRSKRIVLDEVPEGVKAFTPSELTIFASKVDLEGAEENLQVVRELFPQVEIKPVSFEDGTNVDRIPEMFYERLNIIRVYSKEPGKEPEPDPFTLDRGSTVREFARSIHKDLAANLKKARLWGSARFPGQPVPQDYELEDEDTVEIHAET</sequence>
<evidence type="ECO:0000313" key="4">
    <source>
        <dbReference type="Proteomes" id="UP000199476"/>
    </source>
</evidence>
<dbReference type="Gene3D" id="3.10.20.30">
    <property type="match status" value="1"/>
</dbReference>
<dbReference type="InterPro" id="IPR027417">
    <property type="entry name" value="P-loop_NTPase"/>
</dbReference>
<dbReference type="OrthoDB" id="257487at2"/>
<dbReference type="GO" id="GO:0003924">
    <property type="term" value="F:GTPase activity"/>
    <property type="evidence" value="ECO:0007669"/>
    <property type="project" value="InterPro"/>
</dbReference>
<dbReference type="Pfam" id="PF02824">
    <property type="entry name" value="TGS"/>
    <property type="match status" value="1"/>
</dbReference>
<dbReference type="PROSITE" id="PS51880">
    <property type="entry name" value="TGS"/>
    <property type="match status" value="1"/>
</dbReference>
<feature type="region of interest" description="Disordered" evidence="1">
    <location>
        <begin position="303"/>
        <end position="325"/>
    </location>
</feature>
<dbReference type="Gene3D" id="3.40.50.300">
    <property type="entry name" value="P-loop containing nucleotide triphosphate hydrolases"/>
    <property type="match status" value="1"/>
</dbReference>
<gene>
    <name evidence="3" type="ORF">SAMN04488692_101131</name>
</gene>
<organism evidence="3 4">
    <name type="scientific">Halarsenatibacter silvermanii</name>
    <dbReference type="NCBI Taxonomy" id="321763"/>
    <lineage>
        <taxon>Bacteria</taxon>
        <taxon>Bacillati</taxon>
        <taxon>Bacillota</taxon>
        <taxon>Clostridia</taxon>
        <taxon>Halanaerobiales</taxon>
        <taxon>Halarsenatibacteraceae</taxon>
        <taxon>Halarsenatibacter</taxon>
    </lineage>
</organism>
<dbReference type="EMBL" id="FNGO01000001">
    <property type="protein sequence ID" value="SDL09104.1"/>
    <property type="molecule type" value="Genomic_DNA"/>
</dbReference>
<reference evidence="3 4" key="1">
    <citation type="submission" date="2016-10" db="EMBL/GenBank/DDBJ databases">
        <authorList>
            <person name="de Groot N.N."/>
        </authorList>
    </citation>
    <scope>NUCLEOTIDE SEQUENCE [LARGE SCALE GENOMIC DNA]</scope>
    <source>
        <strain evidence="3 4">SLAS-1</strain>
    </source>
</reference>
<evidence type="ECO:0000259" key="2">
    <source>
        <dbReference type="PROSITE" id="PS51880"/>
    </source>
</evidence>
<dbReference type="PRINTS" id="PR00326">
    <property type="entry name" value="GTP1OBG"/>
</dbReference>
<dbReference type="InterPro" id="IPR006073">
    <property type="entry name" value="GTP-bd"/>
</dbReference>
<evidence type="ECO:0000313" key="3">
    <source>
        <dbReference type="EMBL" id="SDL09104.1"/>
    </source>
</evidence>
<keyword evidence="4" id="KW-1185">Reference proteome</keyword>
<feature type="domain" description="TGS" evidence="2">
    <location>
        <begin position="250"/>
        <end position="323"/>
    </location>
</feature>
<proteinExistence type="predicted"/>
<dbReference type="Proteomes" id="UP000199476">
    <property type="component" value="Unassembled WGS sequence"/>
</dbReference>
<protein>
    <recommendedName>
        <fullName evidence="2">TGS domain-containing protein</fullName>
    </recommendedName>
</protein>